<reference evidence="6 7" key="1">
    <citation type="journal article" date="2010" name="Nature">
        <title>Genome sequencing and analysis of the model grass Brachypodium distachyon.</title>
        <authorList>
            <consortium name="International Brachypodium Initiative"/>
        </authorList>
    </citation>
    <scope>NUCLEOTIDE SEQUENCE [LARGE SCALE GENOMIC DNA]</scope>
    <source>
        <strain evidence="6 7">Bd21</strain>
    </source>
</reference>
<evidence type="ECO:0000313" key="7">
    <source>
        <dbReference type="EnsemblPlants" id="KQJ86406"/>
    </source>
</evidence>
<feature type="signal peptide" evidence="4">
    <location>
        <begin position="1"/>
        <end position="21"/>
    </location>
</feature>
<reference evidence="7" key="3">
    <citation type="submission" date="2018-08" db="UniProtKB">
        <authorList>
            <consortium name="EnsemblPlants"/>
        </authorList>
    </citation>
    <scope>IDENTIFICATION</scope>
    <source>
        <strain evidence="7">cv. Bd21</strain>
    </source>
</reference>
<evidence type="ECO:0000256" key="1">
    <source>
        <dbReference type="ARBA" id="ARBA00022723"/>
    </source>
</evidence>
<keyword evidence="2" id="KW-0186">Copper</keyword>
<dbReference type="GO" id="GO:0009055">
    <property type="term" value="F:electron transfer activity"/>
    <property type="evidence" value="ECO:0007669"/>
    <property type="project" value="InterPro"/>
</dbReference>
<proteinExistence type="predicted"/>
<evidence type="ECO:0000256" key="3">
    <source>
        <dbReference type="ARBA" id="ARBA00023180"/>
    </source>
</evidence>
<dbReference type="CDD" id="cd04216">
    <property type="entry name" value="Phytocyanin"/>
    <property type="match status" value="1"/>
</dbReference>
<dbReference type="PROSITE" id="PS00196">
    <property type="entry name" value="COPPER_BLUE"/>
    <property type="match status" value="1"/>
</dbReference>
<feature type="chain" id="PRO_5014095284" description="Phytocyanin domain-containing protein" evidence="4">
    <location>
        <begin position="22"/>
        <end position="190"/>
    </location>
</feature>
<dbReference type="eggNOG" id="ENOG502RZ1W">
    <property type="taxonomic scope" value="Eukaryota"/>
</dbReference>
<feature type="domain" description="Phytocyanin" evidence="5">
    <location>
        <begin position="22"/>
        <end position="122"/>
    </location>
</feature>
<name>I1IHP7_BRADI</name>
<dbReference type="RefSeq" id="XP_003575447.1">
    <property type="nucleotide sequence ID" value="XM_003575399.4"/>
</dbReference>
<dbReference type="InterPro" id="IPR003245">
    <property type="entry name" value="Phytocyanin_dom"/>
</dbReference>
<dbReference type="InterPro" id="IPR008972">
    <property type="entry name" value="Cupredoxin"/>
</dbReference>
<dbReference type="Gene3D" id="2.60.40.420">
    <property type="entry name" value="Cupredoxins - blue copper proteins"/>
    <property type="match status" value="1"/>
</dbReference>
<organism evidence="6">
    <name type="scientific">Brachypodium distachyon</name>
    <name type="common">Purple false brome</name>
    <name type="synonym">Trachynia distachya</name>
    <dbReference type="NCBI Taxonomy" id="15368"/>
    <lineage>
        <taxon>Eukaryota</taxon>
        <taxon>Viridiplantae</taxon>
        <taxon>Streptophyta</taxon>
        <taxon>Embryophyta</taxon>
        <taxon>Tracheophyta</taxon>
        <taxon>Spermatophyta</taxon>
        <taxon>Magnoliopsida</taxon>
        <taxon>Liliopsida</taxon>
        <taxon>Poales</taxon>
        <taxon>Poaceae</taxon>
        <taxon>BOP clade</taxon>
        <taxon>Pooideae</taxon>
        <taxon>Stipodae</taxon>
        <taxon>Brachypodieae</taxon>
        <taxon>Brachypodium</taxon>
    </lineage>
</organism>
<dbReference type="FunFam" id="2.60.40.420:FF:000003">
    <property type="entry name" value="Blue copper"/>
    <property type="match status" value="1"/>
</dbReference>
<dbReference type="EnsemblPlants" id="KQJ86406">
    <property type="protein sequence ID" value="KQJ86406"/>
    <property type="gene ID" value="BRADI_4g05260v3"/>
</dbReference>
<sequence>MATRALLLVATAAAIFGTAFGASHTVGAPGGSWDLRTNHGQWASSIKFRAGDQLVFKYSRAAHNVVEVSKADYDACSGSSPLASFQTGNDVVPLPAAGTRYFICGVPGHCDAGMKVRVNVEAAASSSTDAPAPAGRRALSPALAPMPSAMTPAAGGQAVPPSSLAASVRVGSVGLFLGGILAADGLMVLY</sequence>
<evidence type="ECO:0000259" key="5">
    <source>
        <dbReference type="PROSITE" id="PS51485"/>
    </source>
</evidence>
<keyword evidence="8" id="KW-1185">Reference proteome</keyword>
<dbReference type="KEGG" id="bdi:100830755"/>
<dbReference type="Proteomes" id="UP000008810">
    <property type="component" value="Chromosome 4"/>
</dbReference>
<dbReference type="FunCoup" id="I1IHP7">
    <property type="interactions" value="3"/>
</dbReference>
<dbReference type="InterPro" id="IPR028871">
    <property type="entry name" value="BlueCu_1_BS"/>
</dbReference>
<evidence type="ECO:0000313" key="6">
    <source>
        <dbReference type="EMBL" id="KQJ86406.1"/>
    </source>
</evidence>
<dbReference type="OMA" id="QWASSIK"/>
<dbReference type="OrthoDB" id="2012800at2759"/>
<evidence type="ECO:0000313" key="8">
    <source>
        <dbReference type="Proteomes" id="UP000008810"/>
    </source>
</evidence>
<dbReference type="AlphaFoldDB" id="I1IHP7"/>
<gene>
    <name evidence="7" type="primary">LOC100830755</name>
    <name evidence="6" type="ORF">BRADI_4g05260v3</name>
</gene>
<dbReference type="InterPro" id="IPR039391">
    <property type="entry name" value="Phytocyanin-like"/>
</dbReference>
<keyword evidence="3" id="KW-0325">Glycoprotein</keyword>
<dbReference type="SUPFAM" id="SSF49503">
    <property type="entry name" value="Cupredoxins"/>
    <property type="match status" value="1"/>
</dbReference>
<dbReference type="Gramene" id="KQJ86406">
    <property type="protein sequence ID" value="KQJ86406"/>
    <property type="gene ID" value="BRADI_4g05260v3"/>
</dbReference>
<dbReference type="EMBL" id="CM000883">
    <property type="protein sequence ID" value="KQJ86406.1"/>
    <property type="molecule type" value="Genomic_DNA"/>
</dbReference>
<keyword evidence="1" id="KW-0479">Metal-binding</keyword>
<dbReference type="PANTHER" id="PTHR33021:SF466">
    <property type="entry name" value="OS08G0138100 PROTEIN"/>
    <property type="match status" value="1"/>
</dbReference>
<keyword evidence="4" id="KW-0732">Signal</keyword>
<dbReference type="GO" id="GO:0046872">
    <property type="term" value="F:metal ion binding"/>
    <property type="evidence" value="ECO:0007669"/>
    <property type="project" value="UniProtKB-KW"/>
</dbReference>
<dbReference type="HOGENOM" id="CLU_058719_2_3_1"/>
<evidence type="ECO:0000256" key="4">
    <source>
        <dbReference type="SAM" id="SignalP"/>
    </source>
</evidence>
<evidence type="ECO:0000256" key="2">
    <source>
        <dbReference type="ARBA" id="ARBA00023008"/>
    </source>
</evidence>
<dbReference type="Pfam" id="PF02298">
    <property type="entry name" value="Cu_bind_like"/>
    <property type="match status" value="1"/>
</dbReference>
<reference evidence="6" key="2">
    <citation type="submission" date="2017-06" db="EMBL/GenBank/DDBJ databases">
        <title>WGS assembly of Brachypodium distachyon.</title>
        <authorList>
            <consortium name="The International Brachypodium Initiative"/>
            <person name="Lucas S."/>
            <person name="Harmon-Smith M."/>
            <person name="Lail K."/>
            <person name="Tice H."/>
            <person name="Grimwood J."/>
            <person name="Bruce D."/>
            <person name="Barry K."/>
            <person name="Shu S."/>
            <person name="Lindquist E."/>
            <person name="Wang M."/>
            <person name="Pitluck S."/>
            <person name="Vogel J.P."/>
            <person name="Garvin D.F."/>
            <person name="Mockler T.C."/>
            <person name="Schmutz J."/>
            <person name="Rokhsar D."/>
            <person name="Bevan M.W."/>
        </authorList>
    </citation>
    <scope>NUCLEOTIDE SEQUENCE</scope>
    <source>
        <strain evidence="6">Bd21</strain>
    </source>
</reference>
<dbReference type="GO" id="GO:0005886">
    <property type="term" value="C:plasma membrane"/>
    <property type="evidence" value="ECO:0000318"/>
    <property type="project" value="GO_Central"/>
</dbReference>
<dbReference type="PANTHER" id="PTHR33021">
    <property type="entry name" value="BLUE COPPER PROTEIN"/>
    <property type="match status" value="1"/>
</dbReference>
<dbReference type="PROSITE" id="PS51485">
    <property type="entry name" value="PHYTOCYANIN"/>
    <property type="match status" value="1"/>
</dbReference>
<accession>I1IHP7</accession>
<protein>
    <recommendedName>
        <fullName evidence="5">Phytocyanin domain-containing protein</fullName>
    </recommendedName>
</protein>
<dbReference type="STRING" id="15368.I1IHP7"/>
<dbReference type="GeneID" id="100830755"/>